<sequence length="90" mass="10303">MVTKVSSAALGEVKFPMVDSPPGEVHEYKLTPEQLAEIHKKYGPPNKNKGKKGARSPILTNYEAHQRKKRRKRQGKSFPLTKEEYLKLKE</sequence>
<dbReference type="EMBL" id="JAUSUQ010000012">
    <property type="protein sequence ID" value="MDQ0340253.1"/>
    <property type="molecule type" value="Genomic_DNA"/>
</dbReference>
<accession>A0ABU0CV04</accession>
<organism evidence="2 3">
    <name type="scientific">Caldalkalibacillus uzonensis</name>
    <dbReference type="NCBI Taxonomy" id="353224"/>
    <lineage>
        <taxon>Bacteria</taxon>
        <taxon>Bacillati</taxon>
        <taxon>Bacillota</taxon>
        <taxon>Bacilli</taxon>
        <taxon>Bacillales</taxon>
        <taxon>Bacillaceae</taxon>
        <taxon>Caldalkalibacillus</taxon>
    </lineage>
</organism>
<dbReference type="RefSeq" id="WP_307341552.1">
    <property type="nucleotide sequence ID" value="NZ_JAUSUQ010000012.1"/>
</dbReference>
<comment type="caution">
    <text evidence="2">The sequence shown here is derived from an EMBL/GenBank/DDBJ whole genome shotgun (WGS) entry which is preliminary data.</text>
</comment>
<feature type="compositionally biased region" description="Basic and acidic residues" evidence="1">
    <location>
        <begin position="81"/>
        <end position="90"/>
    </location>
</feature>
<keyword evidence="3" id="KW-1185">Reference proteome</keyword>
<evidence type="ECO:0000313" key="2">
    <source>
        <dbReference type="EMBL" id="MDQ0340253.1"/>
    </source>
</evidence>
<protein>
    <submittedName>
        <fullName evidence="2">Uncharacterized protein</fullName>
    </submittedName>
</protein>
<proteinExistence type="predicted"/>
<dbReference type="Proteomes" id="UP001232445">
    <property type="component" value="Unassembled WGS sequence"/>
</dbReference>
<evidence type="ECO:0000313" key="3">
    <source>
        <dbReference type="Proteomes" id="UP001232445"/>
    </source>
</evidence>
<evidence type="ECO:0000256" key="1">
    <source>
        <dbReference type="SAM" id="MobiDB-lite"/>
    </source>
</evidence>
<feature type="compositionally biased region" description="Basic residues" evidence="1">
    <location>
        <begin position="66"/>
        <end position="75"/>
    </location>
</feature>
<name>A0ABU0CV04_9BACI</name>
<gene>
    <name evidence="2" type="ORF">J2S00_003058</name>
</gene>
<feature type="region of interest" description="Disordered" evidence="1">
    <location>
        <begin position="39"/>
        <end position="90"/>
    </location>
</feature>
<reference evidence="2 3" key="1">
    <citation type="submission" date="2023-07" db="EMBL/GenBank/DDBJ databases">
        <title>Genomic Encyclopedia of Type Strains, Phase IV (KMG-IV): sequencing the most valuable type-strain genomes for metagenomic binning, comparative biology and taxonomic classification.</title>
        <authorList>
            <person name="Goeker M."/>
        </authorList>
    </citation>
    <scope>NUCLEOTIDE SEQUENCE [LARGE SCALE GENOMIC DNA]</scope>
    <source>
        <strain evidence="2 3">DSM 17740</strain>
    </source>
</reference>